<evidence type="ECO:0000313" key="4">
    <source>
        <dbReference type="RefSeq" id="XP_015876421.1"/>
    </source>
</evidence>
<evidence type="ECO:0000256" key="2">
    <source>
        <dbReference type="SAM" id="Phobius"/>
    </source>
</evidence>
<dbReference type="GeneID" id="107413075"/>
<proteinExistence type="predicted"/>
<gene>
    <name evidence="4" type="primary">LOC107413075</name>
</gene>
<organism evidence="3 4">
    <name type="scientific">Ziziphus jujuba</name>
    <name type="common">Chinese jujube</name>
    <name type="synonym">Ziziphus sativa</name>
    <dbReference type="NCBI Taxonomy" id="326968"/>
    <lineage>
        <taxon>Eukaryota</taxon>
        <taxon>Viridiplantae</taxon>
        <taxon>Streptophyta</taxon>
        <taxon>Embryophyta</taxon>
        <taxon>Tracheophyta</taxon>
        <taxon>Spermatophyta</taxon>
        <taxon>Magnoliopsida</taxon>
        <taxon>eudicotyledons</taxon>
        <taxon>Gunneridae</taxon>
        <taxon>Pentapetalae</taxon>
        <taxon>rosids</taxon>
        <taxon>fabids</taxon>
        <taxon>Rosales</taxon>
        <taxon>Rhamnaceae</taxon>
        <taxon>Paliureae</taxon>
        <taxon>Ziziphus</taxon>
    </lineage>
</organism>
<dbReference type="InParanoid" id="A0A6P3ZCG2"/>
<keyword evidence="2" id="KW-0812">Transmembrane</keyword>
<dbReference type="KEGG" id="zju:107413075"/>
<accession>A0A6P3ZCG2</accession>
<dbReference type="FunCoup" id="A0A6P3ZCG2">
    <property type="interactions" value="728"/>
</dbReference>
<feature type="compositionally biased region" description="Basic and acidic residues" evidence="1">
    <location>
        <begin position="49"/>
        <end position="71"/>
    </location>
</feature>
<feature type="transmembrane region" description="Helical" evidence="2">
    <location>
        <begin position="97"/>
        <end position="115"/>
    </location>
</feature>
<name>A0A6P3ZCG2_ZIZJJ</name>
<dbReference type="RefSeq" id="XP_015876421.1">
    <property type="nucleotide sequence ID" value="XM_016020935.4"/>
</dbReference>
<feature type="region of interest" description="Disordered" evidence="1">
    <location>
        <begin position="39"/>
        <end position="75"/>
    </location>
</feature>
<dbReference type="AlphaFoldDB" id="A0A6P3ZCG2"/>
<keyword evidence="3" id="KW-1185">Reference proteome</keyword>
<sequence>MAENSEIVSKEENPKAGSNGFSLIFPKFNLQFPFFKPKPKAGFSGEEDGERKAVVDDERNQSETQKPDMVKFPKAQLVAPPPVAVESEEHGKTSNPVILWQVYALGGFLVLRWIWARWNERKERKDKKEGSSDEDQSAE</sequence>
<keyword evidence="2" id="KW-0472">Membrane</keyword>
<dbReference type="GO" id="GO:0009507">
    <property type="term" value="C:chloroplast"/>
    <property type="evidence" value="ECO:0007669"/>
    <property type="project" value="TreeGrafter"/>
</dbReference>
<dbReference type="Proteomes" id="UP001652623">
    <property type="component" value="Chromosome 8"/>
</dbReference>
<dbReference type="PANTHER" id="PTHR36374:SF1">
    <property type="entry name" value="OS01G0969000 PROTEIN"/>
    <property type="match status" value="1"/>
</dbReference>
<reference evidence="4" key="1">
    <citation type="submission" date="2025-08" db="UniProtKB">
        <authorList>
            <consortium name="RefSeq"/>
        </authorList>
    </citation>
    <scope>IDENTIFICATION</scope>
    <source>
        <tissue evidence="4">Seedling</tissue>
    </source>
</reference>
<keyword evidence="2" id="KW-1133">Transmembrane helix</keyword>
<protein>
    <submittedName>
        <fullName evidence="4">Uncharacterized protein LOC107413075</fullName>
    </submittedName>
</protein>
<evidence type="ECO:0000313" key="3">
    <source>
        <dbReference type="Proteomes" id="UP001652623"/>
    </source>
</evidence>
<dbReference type="PANTHER" id="PTHR36374">
    <property type="entry name" value="OS01G0969000 PROTEIN"/>
    <property type="match status" value="1"/>
</dbReference>
<evidence type="ECO:0000256" key="1">
    <source>
        <dbReference type="SAM" id="MobiDB-lite"/>
    </source>
</evidence>